<name>A0ABW7I810_9RHOB</name>
<gene>
    <name evidence="1" type="ORF">ACGRVM_10525</name>
</gene>
<evidence type="ECO:0000313" key="1">
    <source>
        <dbReference type="EMBL" id="MFH0254330.1"/>
    </source>
</evidence>
<dbReference type="Gene3D" id="3.30.1330.40">
    <property type="entry name" value="RutC-like"/>
    <property type="match status" value="1"/>
</dbReference>
<proteinExistence type="predicted"/>
<dbReference type="CDD" id="cd00448">
    <property type="entry name" value="YjgF_YER057c_UK114_family"/>
    <property type="match status" value="1"/>
</dbReference>
<dbReference type="GO" id="GO:0016787">
    <property type="term" value="F:hydrolase activity"/>
    <property type="evidence" value="ECO:0007669"/>
    <property type="project" value="UniProtKB-KW"/>
</dbReference>
<dbReference type="RefSeq" id="WP_377170103.1">
    <property type="nucleotide sequence ID" value="NZ_JBHTJC010000002.1"/>
</dbReference>
<dbReference type="InterPro" id="IPR035959">
    <property type="entry name" value="RutC-like_sf"/>
</dbReference>
<evidence type="ECO:0000313" key="2">
    <source>
        <dbReference type="Proteomes" id="UP001607157"/>
    </source>
</evidence>
<dbReference type="InterPro" id="IPR006175">
    <property type="entry name" value="YjgF/YER057c/UK114"/>
</dbReference>
<organism evidence="1 2">
    <name type="scientific">Roseovarius aquimarinus</name>
    <dbReference type="NCBI Taxonomy" id="1229156"/>
    <lineage>
        <taxon>Bacteria</taxon>
        <taxon>Pseudomonadati</taxon>
        <taxon>Pseudomonadota</taxon>
        <taxon>Alphaproteobacteria</taxon>
        <taxon>Rhodobacterales</taxon>
        <taxon>Roseobacteraceae</taxon>
        <taxon>Roseovarius</taxon>
    </lineage>
</organism>
<protein>
    <submittedName>
        <fullName evidence="1">RidA family protein</fullName>
        <ecNumber evidence="1">3.5.-.-</ecNumber>
    </submittedName>
</protein>
<dbReference type="EC" id="3.5.-.-" evidence="1"/>
<dbReference type="SUPFAM" id="SSF55298">
    <property type="entry name" value="YjgF-like"/>
    <property type="match status" value="1"/>
</dbReference>
<keyword evidence="2" id="KW-1185">Reference proteome</keyword>
<accession>A0ABW7I810</accession>
<keyword evidence="1" id="KW-0378">Hydrolase</keyword>
<dbReference type="EMBL" id="JBIHMM010000002">
    <property type="protein sequence ID" value="MFH0254330.1"/>
    <property type="molecule type" value="Genomic_DNA"/>
</dbReference>
<reference evidence="1 2" key="1">
    <citation type="submission" date="2024-10" db="EMBL/GenBank/DDBJ databases">
        <authorList>
            <person name="Yang X.-N."/>
        </authorList>
    </citation>
    <scope>NUCLEOTIDE SEQUENCE [LARGE SCALE GENOMIC DNA]</scope>
    <source>
        <strain evidence="1 2">CAU 1059</strain>
    </source>
</reference>
<sequence length="142" mass="14865">MTKSEGRMDMRPSGLRILNPDTMFDPAPMGFSQMAIIPAGARTVHVAGQTGGAHKGDFANQCRTALGSIDTAMRAAGGTLLDVAKLTVYIVDHDKTKHSELITAVGAAFGSRLVPTCTIVPLSQSGTSRDQLVEIEAVGVIV</sequence>
<dbReference type="Pfam" id="PF01042">
    <property type="entry name" value="Ribonuc_L-PSP"/>
    <property type="match status" value="1"/>
</dbReference>
<comment type="caution">
    <text evidence="1">The sequence shown here is derived from an EMBL/GenBank/DDBJ whole genome shotgun (WGS) entry which is preliminary data.</text>
</comment>
<dbReference type="Proteomes" id="UP001607157">
    <property type="component" value="Unassembled WGS sequence"/>
</dbReference>